<feature type="compositionally biased region" description="Polar residues" evidence="9">
    <location>
        <begin position="117"/>
        <end position="126"/>
    </location>
</feature>
<gene>
    <name evidence="12" type="ORF">H696_01615</name>
</gene>
<name>A0A058ZCS7_FONAL</name>
<dbReference type="GO" id="GO:0000981">
    <property type="term" value="F:DNA-binding transcription factor activity, RNA polymerase II-specific"/>
    <property type="evidence" value="ECO:0007669"/>
    <property type="project" value="TreeGrafter"/>
</dbReference>
<dbReference type="GO" id="GO:0005634">
    <property type="term" value="C:nucleus"/>
    <property type="evidence" value="ECO:0007669"/>
    <property type="project" value="UniProtKB-SubCell"/>
</dbReference>
<dbReference type="Pfam" id="PF02319">
    <property type="entry name" value="WHD_E2F_TDP"/>
    <property type="match status" value="1"/>
</dbReference>
<comment type="subcellular location">
    <subcellularLocation>
        <location evidence="1 7">Nucleus</location>
    </subcellularLocation>
</comment>
<dbReference type="EMBL" id="KB932202">
    <property type="protein sequence ID" value="KCV72215.1"/>
    <property type="molecule type" value="Genomic_DNA"/>
</dbReference>
<reference evidence="12" key="1">
    <citation type="submission" date="2013-04" db="EMBL/GenBank/DDBJ databases">
        <title>The Genome Sequence of Fonticula alba ATCC 38817.</title>
        <authorList>
            <consortium name="The Broad Institute Genomics Platform"/>
            <person name="Russ C."/>
            <person name="Cuomo C."/>
            <person name="Burger G."/>
            <person name="Gray M.W."/>
            <person name="Holland P.W.H."/>
            <person name="King N."/>
            <person name="Lang F.B.F."/>
            <person name="Roger A.J."/>
            <person name="Ruiz-Trillo I."/>
            <person name="Brown M."/>
            <person name="Walker B."/>
            <person name="Young S."/>
            <person name="Zeng Q."/>
            <person name="Gargeya S."/>
            <person name="Fitzgerald M."/>
            <person name="Haas B."/>
            <person name="Abouelleil A."/>
            <person name="Allen A.W."/>
            <person name="Alvarado L."/>
            <person name="Arachchi H.M."/>
            <person name="Berlin A.M."/>
            <person name="Chapman S.B."/>
            <person name="Gainer-Dewar J."/>
            <person name="Goldberg J."/>
            <person name="Griggs A."/>
            <person name="Gujja S."/>
            <person name="Hansen M."/>
            <person name="Howarth C."/>
            <person name="Imamovic A."/>
            <person name="Ireland A."/>
            <person name="Larimer J."/>
            <person name="McCowan C."/>
            <person name="Murphy C."/>
            <person name="Pearson M."/>
            <person name="Poon T.W."/>
            <person name="Priest M."/>
            <person name="Roberts A."/>
            <person name="Saif S."/>
            <person name="Shea T."/>
            <person name="Sisk P."/>
            <person name="Sykes S."/>
            <person name="Wortman J."/>
            <person name="Nusbaum C."/>
            <person name="Birren B."/>
        </authorList>
    </citation>
    <scope>NUCLEOTIDE SEQUENCE [LARGE SCALE GENOMIC DNA]</scope>
    <source>
        <strain evidence="12">ATCC 38817</strain>
    </source>
</reference>
<evidence type="ECO:0000313" key="13">
    <source>
        <dbReference type="Proteomes" id="UP000030693"/>
    </source>
</evidence>
<feature type="compositionally biased region" description="Pro residues" evidence="9">
    <location>
        <begin position="875"/>
        <end position="884"/>
    </location>
</feature>
<feature type="region of interest" description="Disordered" evidence="9">
    <location>
        <begin position="486"/>
        <end position="543"/>
    </location>
</feature>
<feature type="compositionally biased region" description="Basic residues" evidence="9">
    <location>
        <begin position="1308"/>
        <end position="1318"/>
    </location>
</feature>
<dbReference type="PANTHER" id="PTHR12548:SF9">
    <property type="entry name" value="TRANSCRIPTION FACTOR DP"/>
    <property type="match status" value="1"/>
</dbReference>
<dbReference type="Proteomes" id="UP000030693">
    <property type="component" value="Unassembled WGS sequence"/>
</dbReference>
<feature type="compositionally biased region" description="Gly residues" evidence="9">
    <location>
        <begin position="147"/>
        <end position="162"/>
    </location>
</feature>
<evidence type="ECO:0000256" key="2">
    <source>
        <dbReference type="ARBA" id="ARBA00010940"/>
    </source>
</evidence>
<accession>A0A058ZCS7</accession>
<feature type="region of interest" description="Disordered" evidence="9">
    <location>
        <begin position="1075"/>
        <end position="1348"/>
    </location>
</feature>
<evidence type="ECO:0008006" key="14">
    <source>
        <dbReference type="Google" id="ProtNLM"/>
    </source>
</evidence>
<feature type="domain" description="E2F/DP family winged-helix DNA-binding" evidence="11">
    <location>
        <begin position="165"/>
        <end position="328"/>
    </location>
</feature>
<protein>
    <recommendedName>
        <fullName evidence="14">E2F/DP family winged-helix DNA-binding domain-containing protein</fullName>
    </recommendedName>
</protein>
<feature type="compositionally biased region" description="Low complexity" evidence="9">
    <location>
        <begin position="633"/>
        <end position="652"/>
    </location>
</feature>
<feature type="compositionally biased region" description="Low complexity" evidence="9">
    <location>
        <begin position="65"/>
        <end position="74"/>
    </location>
</feature>
<feature type="compositionally biased region" description="Low complexity" evidence="9">
    <location>
        <begin position="1372"/>
        <end position="1385"/>
    </location>
</feature>
<feature type="compositionally biased region" description="Basic residues" evidence="9">
    <location>
        <begin position="1474"/>
        <end position="1486"/>
    </location>
</feature>
<evidence type="ECO:0000256" key="7">
    <source>
        <dbReference type="RuleBase" id="RU003796"/>
    </source>
</evidence>
<feature type="region of interest" description="Disordered" evidence="9">
    <location>
        <begin position="1365"/>
        <end position="1391"/>
    </location>
</feature>
<feature type="region of interest" description="Disordered" evidence="9">
    <location>
        <begin position="796"/>
        <end position="826"/>
    </location>
</feature>
<feature type="compositionally biased region" description="Pro residues" evidence="9">
    <location>
        <begin position="1320"/>
        <end position="1329"/>
    </location>
</feature>
<sequence length="1566" mass="155431">MTATAPALAPAARTRGRPPKGVTGAAARSRAAKAQVAAAAAGPSAARATAKSSPAPLLGATLPALPALLSGSPGPSEPMASSAGPDSDPLIPTKLEDFGGSGADAAQMNLGLSFCEGSSFTSSNARDSADERGPNAPPGGSAPSGSGPSGSGSGAGVGGSGTGPDNAKSLRQLSIRVLQKIEEKRVTTYREVADELVLEFAALEAGLDESTDGSLGSFSRPLTAPGGFHGSSDAGDSSVPASPAGSDMLPDTPDDQGHHALDSSLAGPNGGPPSSSSALVPAEGPRRGGRKHPTAQKNIRRRVYDAINVLAALGILSKGPSKKIRWIGFSRSKVTSITSLERERNDLRARMLAKRLELQSLMAEHVCLRNLSQQRNAGDTAPAADPAEPTVKHIPLPFILLNSTADAQIQAIVAPEGHVVDFQCEGECTVIRDQDVLRSLGYHRVPREDFDRWIPQQLHPWLPRLVRQELDANPDPKHIIEFLPDHEPTGPSVGDLLGAGSSGLRTLHNQKPSDRQHTPSLFESKGTGAGGGGDGPAMLKDASPGLLAPPATAFFLGSGPVFAGGASFGIRPPLPPGSQVAGQYATTTMGMSAELGADSEGTARGLSPGREATPVLCSSAPEGKTPRRKRAARPASAAKPRATAKSAPLASAAGGGGASLPPVPAGAPNAGDLDMGVFAGQEDGPSARGSSPGMYAGPASDHDLTGNLSMIDVLPGPGGPGSGATEIFESDSFFTHEASSPACRFEDPSDSGPPYSTVIGGFGDPALDDPRGPFHPAHHPYYPGPGEVYVGPPGVTPPGGLAGSGGPGGYHHYAPDAGGPPPMAGASHYPHAQYSVFQPLAAGAPAAGPPPPGAPPPGPPTMGPAHTPFQAFQSPPLPPPPPAGPHGYPHYGPAYSQYSHYGQPPGPVAQGPVPAPPPGAHYHYYQQPQSQAQAQAHPAAIPPPASVMMPHGHGHHQYAPLAHALPGTRADVRQMYHLQPGGHPHAGPAGPSAASAGGGGAGAGAAAGAQAAGYYAHRPGTDAAGSAGYLYSAPPGAGAPLMVAAHPRGIPSAHVPQSADSLIVAPMAGAGARAVALSSPAPGPGNMSRDGTPDIGNLSVDLSHSGGGGGGGSSSSSSSNNGNGNGSSSSSSNSSNGSSSSSGGGGGNSARASAQALPRQSSTSGLPVSSLSAPTPVPDAEPVYHPVPLEHIGGPAGAQQPYLRPGSADPTAGAENAVPFGGLVTGYGFGGPEVAHPHAGGGYLPPPPPPPPPSSSAPPSQYGYHHPHAYHPPVVGSGPQHVAYHSSHVPPGPQHAAYHGPPGASHPHPPHHPHHSHHLQPPPPPPPPPRQHHLGFGGAAPPPAGHPGAGLYSYSPVVGPFTAASPAQAHPSGPGSSSSSSSSSSGGSGFGDLSGSSDMAFIPSNLELSDADLSLVSYGSLPAEPVADPAVVDPMAEGFSASRPPLPPGLPGSTVAGSGVAAPPSGGGQVATARAKKPGPRTRRKPTPVAGVELAPGHQIPELPVSQQAASPPGPCATTSPELAPPGLMSSGQEGDPHVALAAGGGAAAKTPSPAPAGTCDVTASG</sequence>
<evidence type="ECO:0000259" key="11">
    <source>
        <dbReference type="SMART" id="SM01372"/>
    </source>
</evidence>
<dbReference type="GO" id="GO:0005667">
    <property type="term" value="C:transcription regulator complex"/>
    <property type="evidence" value="ECO:0007669"/>
    <property type="project" value="InterPro"/>
</dbReference>
<keyword evidence="8" id="KW-0175">Coiled coil</keyword>
<evidence type="ECO:0000256" key="6">
    <source>
        <dbReference type="ARBA" id="ARBA00023242"/>
    </source>
</evidence>
<evidence type="ECO:0000256" key="9">
    <source>
        <dbReference type="SAM" id="MobiDB-lite"/>
    </source>
</evidence>
<evidence type="ECO:0000313" key="12">
    <source>
        <dbReference type="EMBL" id="KCV72215.1"/>
    </source>
</evidence>
<feature type="region of interest" description="Disordered" evidence="9">
    <location>
        <begin position="977"/>
        <end position="1003"/>
    </location>
</feature>
<dbReference type="OMA" id="FFTHEAS"/>
<feature type="compositionally biased region" description="Pro residues" evidence="9">
    <location>
        <begin position="1244"/>
        <end position="1256"/>
    </location>
</feature>
<evidence type="ECO:0000256" key="8">
    <source>
        <dbReference type="SAM" id="Coils"/>
    </source>
</evidence>
<keyword evidence="6 7" id="KW-0539">Nucleus</keyword>
<dbReference type="GeneID" id="20526340"/>
<dbReference type="GO" id="GO:0051726">
    <property type="term" value="P:regulation of cell cycle"/>
    <property type="evidence" value="ECO:0007669"/>
    <property type="project" value="InterPro"/>
</dbReference>
<feature type="compositionally biased region" description="Low complexity" evidence="9">
    <location>
        <begin position="263"/>
        <end position="279"/>
    </location>
</feature>
<feature type="compositionally biased region" description="Basic residues" evidence="9">
    <location>
        <begin position="287"/>
        <end position="298"/>
    </location>
</feature>
<dbReference type="eggNOG" id="KOG2829">
    <property type="taxonomic scope" value="Eukaryota"/>
</dbReference>
<keyword evidence="3 7" id="KW-0805">Transcription regulation</keyword>
<dbReference type="PANTHER" id="PTHR12548">
    <property type="entry name" value="TRANSCRIPTION FACTOR DP"/>
    <property type="match status" value="1"/>
</dbReference>
<dbReference type="Gene3D" id="1.20.140.80">
    <property type="entry name" value="Transcription factor DP"/>
    <property type="match status" value="1"/>
</dbReference>
<dbReference type="OrthoDB" id="552115at2759"/>
<keyword evidence="5 7" id="KW-0804">Transcription</keyword>
<evidence type="ECO:0000256" key="1">
    <source>
        <dbReference type="ARBA" id="ARBA00004123"/>
    </source>
</evidence>
<evidence type="ECO:0000256" key="4">
    <source>
        <dbReference type="ARBA" id="ARBA00023125"/>
    </source>
</evidence>
<feature type="compositionally biased region" description="Low complexity" evidence="9">
    <location>
        <begin position="1161"/>
        <end position="1172"/>
    </location>
</feature>
<dbReference type="SUPFAM" id="SSF144074">
    <property type="entry name" value="E2F-DP heterodimerization region"/>
    <property type="match status" value="1"/>
</dbReference>
<dbReference type="Pfam" id="PF08781">
    <property type="entry name" value="DP"/>
    <property type="match status" value="1"/>
</dbReference>
<feature type="compositionally biased region" description="Pro residues" evidence="9">
    <location>
        <begin position="847"/>
        <end position="862"/>
    </location>
</feature>
<evidence type="ECO:0000259" key="10">
    <source>
        <dbReference type="SMART" id="SM01138"/>
    </source>
</evidence>
<feature type="compositionally biased region" description="Low complexity" evidence="9">
    <location>
        <begin position="1114"/>
        <end position="1141"/>
    </location>
</feature>
<feature type="compositionally biased region" description="Low complexity" evidence="9">
    <location>
        <begin position="885"/>
        <end position="895"/>
    </location>
</feature>
<feature type="coiled-coil region" evidence="8">
    <location>
        <begin position="337"/>
        <end position="364"/>
    </location>
</feature>
<keyword evidence="13" id="KW-1185">Reference proteome</keyword>
<dbReference type="SMART" id="SM01372">
    <property type="entry name" value="E2F_TDP"/>
    <property type="match status" value="1"/>
</dbReference>
<feature type="region of interest" description="Disordered" evidence="9">
    <location>
        <begin position="1"/>
        <end position="28"/>
    </location>
</feature>
<feature type="region of interest" description="Disordered" evidence="9">
    <location>
        <begin position="117"/>
        <end position="168"/>
    </location>
</feature>
<proteinExistence type="inferred from homology"/>
<dbReference type="InterPro" id="IPR036388">
    <property type="entry name" value="WH-like_DNA-bd_sf"/>
</dbReference>
<feature type="region of interest" description="Disordered" evidence="9">
    <location>
        <begin position="598"/>
        <end position="698"/>
    </location>
</feature>
<dbReference type="InterPro" id="IPR037241">
    <property type="entry name" value="E2F-DP_heterodim"/>
</dbReference>
<dbReference type="STRING" id="691883.A0A058ZCS7"/>
<feature type="region of interest" description="Disordered" evidence="9">
    <location>
        <begin position="1438"/>
        <end position="1566"/>
    </location>
</feature>
<keyword evidence="4 7" id="KW-0238">DNA-binding</keyword>
<dbReference type="RefSeq" id="XP_009493793.1">
    <property type="nucleotide sequence ID" value="XM_009495518.1"/>
</dbReference>
<dbReference type="InterPro" id="IPR036390">
    <property type="entry name" value="WH_DNA-bd_sf"/>
</dbReference>
<feature type="compositionally biased region" description="Low complexity" evidence="9">
    <location>
        <begin position="1451"/>
        <end position="1464"/>
    </location>
</feature>
<organism evidence="12">
    <name type="scientific">Fonticula alba</name>
    <name type="common">Slime mold</name>
    <dbReference type="NCBI Taxonomy" id="691883"/>
    <lineage>
        <taxon>Eukaryota</taxon>
        <taxon>Rotosphaerida</taxon>
        <taxon>Fonticulaceae</taxon>
        <taxon>Fonticula</taxon>
    </lineage>
</organism>
<dbReference type="SMART" id="SM01138">
    <property type="entry name" value="DP"/>
    <property type="match status" value="1"/>
</dbReference>
<dbReference type="SUPFAM" id="SSF46785">
    <property type="entry name" value="Winged helix' DNA-binding domain"/>
    <property type="match status" value="1"/>
</dbReference>
<dbReference type="InterPro" id="IPR015648">
    <property type="entry name" value="Transcrpt_fac_DP"/>
</dbReference>
<dbReference type="InterPro" id="IPR003316">
    <property type="entry name" value="E2F_WHTH_DNA-bd_dom"/>
</dbReference>
<dbReference type="InterPro" id="IPR038168">
    <property type="entry name" value="TF_DP_C_sf"/>
</dbReference>
<evidence type="ECO:0000256" key="5">
    <source>
        <dbReference type="ARBA" id="ARBA00023163"/>
    </source>
</evidence>
<feature type="compositionally biased region" description="Gly residues" evidence="9">
    <location>
        <begin position="800"/>
        <end position="809"/>
    </location>
</feature>
<feature type="domain" description="Transcription factor DP C-terminal" evidence="10">
    <location>
        <begin position="335"/>
        <end position="473"/>
    </location>
</feature>
<feature type="compositionally biased region" description="Low complexity" evidence="9">
    <location>
        <begin position="979"/>
        <end position="995"/>
    </location>
</feature>
<feature type="region of interest" description="Disordered" evidence="9">
    <location>
        <begin position="65"/>
        <end position="103"/>
    </location>
</feature>
<feature type="compositionally biased region" description="Low complexity" evidence="9">
    <location>
        <begin position="1538"/>
        <end position="1558"/>
    </location>
</feature>
<dbReference type="Gene3D" id="1.10.10.10">
    <property type="entry name" value="Winged helix-like DNA-binding domain superfamily/Winged helix DNA-binding domain"/>
    <property type="match status" value="1"/>
</dbReference>
<dbReference type="InterPro" id="IPR014889">
    <property type="entry name" value="Transc_factor_DP_C"/>
</dbReference>
<evidence type="ECO:0000256" key="3">
    <source>
        <dbReference type="ARBA" id="ARBA00023015"/>
    </source>
</evidence>
<feature type="region of interest" description="Disordered" evidence="9">
    <location>
        <begin position="209"/>
        <end position="298"/>
    </location>
</feature>
<feature type="region of interest" description="Disordered" evidence="9">
    <location>
        <begin position="841"/>
        <end position="923"/>
    </location>
</feature>
<comment type="similarity">
    <text evidence="2 7">Belongs to the E2F/DP family.</text>
</comment>
<dbReference type="GO" id="GO:0000977">
    <property type="term" value="F:RNA polymerase II transcription regulatory region sequence-specific DNA binding"/>
    <property type="evidence" value="ECO:0007669"/>
    <property type="project" value="TreeGrafter"/>
</dbReference>